<feature type="region of interest" description="Disordered" evidence="6">
    <location>
        <begin position="270"/>
        <end position="293"/>
    </location>
</feature>
<keyword evidence="3 5" id="KW-0807">Transducer</keyword>
<dbReference type="EMBL" id="BAAARV010000063">
    <property type="protein sequence ID" value="GAA2366118.1"/>
    <property type="molecule type" value="Genomic_DNA"/>
</dbReference>
<dbReference type="Pfam" id="PF12729">
    <property type="entry name" value="4HB_MCP_1"/>
    <property type="match status" value="1"/>
</dbReference>
<accession>A0ABN3H2F3</accession>
<name>A0ABN3H2F3_9ACTN</name>
<dbReference type="PANTHER" id="PTHR32089:SF112">
    <property type="entry name" value="LYSOZYME-LIKE PROTEIN-RELATED"/>
    <property type="match status" value="1"/>
</dbReference>
<dbReference type="InterPro" id="IPR024478">
    <property type="entry name" value="HlyB_4HB_MCP"/>
</dbReference>
<dbReference type="PROSITE" id="PS50111">
    <property type="entry name" value="CHEMOTAXIS_TRANSDUC_2"/>
    <property type="match status" value="1"/>
</dbReference>
<evidence type="ECO:0000313" key="11">
    <source>
        <dbReference type="Proteomes" id="UP001501444"/>
    </source>
</evidence>
<evidence type="ECO:0000259" key="8">
    <source>
        <dbReference type="PROSITE" id="PS50111"/>
    </source>
</evidence>
<dbReference type="Pfam" id="PF00015">
    <property type="entry name" value="MCPsignal"/>
    <property type="match status" value="1"/>
</dbReference>
<keyword evidence="2 7" id="KW-1133">Transmembrane helix</keyword>
<reference evidence="10 11" key="1">
    <citation type="journal article" date="2019" name="Int. J. Syst. Evol. Microbiol.">
        <title>The Global Catalogue of Microorganisms (GCM) 10K type strain sequencing project: providing services to taxonomists for standard genome sequencing and annotation.</title>
        <authorList>
            <consortium name="The Broad Institute Genomics Platform"/>
            <consortium name="The Broad Institute Genome Sequencing Center for Infectious Disease"/>
            <person name="Wu L."/>
            <person name="Ma J."/>
        </authorList>
    </citation>
    <scope>NUCLEOTIDE SEQUENCE [LARGE SCALE GENOMIC DNA]</scope>
    <source>
        <strain evidence="10 11">JCM 3272</strain>
    </source>
</reference>
<comment type="similarity">
    <text evidence="4">Belongs to the methyl-accepting chemotaxis (MCP) protein family.</text>
</comment>
<dbReference type="Proteomes" id="UP001501444">
    <property type="component" value="Unassembled WGS sequence"/>
</dbReference>
<evidence type="ECO:0000256" key="3">
    <source>
        <dbReference type="ARBA" id="ARBA00023224"/>
    </source>
</evidence>
<evidence type="ECO:0000256" key="5">
    <source>
        <dbReference type="PROSITE-ProRule" id="PRU00284"/>
    </source>
</evidence>
<feature type="domain" description="Methyl-accepting transducer" evidence="8">
    <location>
        <begin position="254"/>
        <end position="490"/>
    </location>
</feature>
<evidence type="ECO:0000313" key="10">
    <source>
        <dbReference type="EMBL" id="GAA2366118.1"/>
    </source>
</evidence>
<keyword evidence="11" id="KW-1185">Reference proteome</keyword>
<feature type="transmembrane region" description="Helical" evidence="7">
    <location>
        <begin position="175"/>
        <end position="195"/>
    </location>
</feature>
<evidence type="ECO:0000256" key="2">
    <source>
        <dbReference type="ARBA" id="ARBA00022989"/>
    </source>
</evidence>
<dbReference type="SMART" id="SM00304">
    <property type="entry name" value="HAMP"/>
    <property type="match status" value="1"/>
</dbReference>
<dbReference type="InterPro" id="IPR004089">
    <property type="entry name" value="MCPsignal_dom"/>
</dbReference>
<gene>
    <name evidence="10" type="ORF">GCM10010170_064960</name>
</gene>
<dbReference type="Gene3D" id="1.10.287.950">
    <property type="entry name" value="Methyl-accepting chemotaxis protein"/>
    <property type="match status" value="1"/>
</dbReference>
<dbReference type="SUPFAM" id="SSF58104">
    <property type="entry name" value="Methyl-accepting chemotaxis protein (MCP) signaling domain"/>
    <property type="match status" value="1"/>
</dbReference>
<keyword evidence="1 7" id="KW-0812">Transmembrane</keyword>
<evidence type="ECO:0000256" key="4">
    <source>
        <dbReference type="ARBA" id="ARBA00029447"/>
    </source>
</evidence>
<dbReference type="CDD" id="cd06225">
    <property type="entry name" value="HAMP"/>
    <property type="match status" value="1"/>
</dbReference>
<keyword evidence="7" id="KW-0472">Membrane</keyword>
<feature type="domain" description="HAMP" evidence="9">
    <location>
        <begin position="197"/>
        <end position="249"/>
    </location>
</feature>
<evidence type="ECO:0000256" key="6">
    <source>
        <dbReference type="SAM" id="MobiDB-lite"/>
    </source>
</evidence>
<comment type="caution">
    <text evidence="10">The sequence shown here is derived from an EMBL/GenBank/DDBJ whole genome shotgun (WGS) entry which is preliminary data.</text>
</comment>
<dbReference type="InterPro" id="IPR003660">
    <property type="entry name" value="HAMP_dom"/>
</dbReference>
<protein>
    <submittedName>
        <fullName evidence="10">Methyl-accepting chemotaxis protein</fullName>
    </submittedName>
</protein>
<evidence type="ECO:0000259" key="9">
    <source>
        <dbReference type="PROSITE" id="PS50885"/>
    </source>
</evidence>
<dbReference type="Pfam" id="PF00672">
    <property type="entry name" value="HAMP"/>
    <property type="match status" value="1"/>
</dbReference>
<dbReference type="PANTHER" id="PTHR32089">
    <property type="entry name" value="METHYL-ACCEPTING CHEMOTAXIS PROTEIN MCPB"/>
    <property type="match status" value="1"/>
</dbReference>
<organism evidence="10 11">
    <name type="scientific">Dactylosporangium salmoneum</name>
    <dbReference type="NCBI Taxonomy" id="53361"/>
    <lineage>
        <taxon>Bacteria</taxon>
        <taxon>Bacillati</taxon>
        <taxon>Actinomycetota</taxon>
        <taxon>Actinomycetes</taxon>
        <taxon>Micromonosporales</taxon>
        <taxon>Micromonosporaceae</taxon>
        <taxon>Dactylosporangium</taxon>
    </lineage>
</organism>
<dbReference type="SMART" id="SM00283">
    <property type="entry name" value="MA"/>
    <property type="match status" value="1"/>
</dbReference>
<dbReference type="PROSITE" id="PS50885">
    <property type="entry name" value="HAMP"/>
    <property type="match status" value="1"/>
</dbReference>
<evidence type="ECO:0000256" key="7">
    <source>
        <dbReference type="SAM" id="Phobius"/>
    </source>
</evidence>
<evidence type="ECO:0000256" key="1">
    <source>
        <dbReference type="ARBA" id="ARBA00022692"/>
    </source>
</evidence>
<proteinExistence type="inferred from homology"/>
<sequence>MVCALLIGVGLLGIVQLRAAQSRLQEMYDDNLQDIGDLDDVALAFRTVQYQVANLGLAATDEDMKAALAAIDEANGALDESWQQFRALPSAGSEADRQAFESAVGGYRTVLEQHLLPVARSATTDAEALIALRKSKADPLTAAGQAALDRLDASVVEKARHTLAASKSSYSRSRWLIVGLILAAVLLAAILVATVSRMISGPLRATVRVLEGVAGGDLSGRLEVRGRDEVGRMGTALNSGLERLGSSLREVDGNVARVSTAAEQLTRAAGAMNDSAVRSSGEARTASRATEEITQDIGTVATGSEEIGASIHEIARNTSGAAATADRAVREAADATGVLNRLGQSSGEIETVVRLITSIAEQTNLLALNATIEAARAGDAGKGFAVVATEVKDLAQETARATEDIAQRVGAIQRDSSAAVAAIEQISGVITTIRDAQAGIAAAVEEQSATTAEMSRTVNQVAGRANQINSNVTSVAAVADETTEVARGTAGTAAELNGVAEDLRRTVAVFRY</sequence>